<name>A0A914HQ47_GLORO</name>
<dbReference type="Proteomes" id="UP000887572">
    <property type="component" value="Unplaced"/>
</dbReference>
<reference evidence="3" key="1">
    <citation type="submission" date="2022-11" db="UniProtKB">
        <authorList>
            <consortium name="WormBaseParasite"/>
        </authorList>
    </citation>
    <scope>IDENTIFICATION</scope>
</reference>
<dbReference type="AlphaFoldDB" id="A0A914HQ47"/>
<dbReference type="WBParaSite" id="Gr19_v10_g3616.t1">
    <property type="protein sequence ID" value="Gr19_v10_g3616.t1"/>
    <property type="gene ID" value="Gr19_v10_g3616"/>
</dbReference>
<keyword evidence="1" id="KW-0812">Transmembrane</keyword>
<proteinExistence type="predicted"/>
<sequence>MILCLLINICTFVAYKQHLKNVSINGNNNGDAIEKKLLCYALATFFGHAFVASHFVITNIWLVDDTKTRFMLGSYYPLILDSGT</sequence>
<evidence type="ECO:0000313" key="3">
    <source>
        <dbReference type="WBParaSite" id="Gr19_v10_g3616.t1"/>
    </source>
</evidence>
<keyword evidence="1" id="KW-0472">Membrane</keyword>
<evidence type="ECO:0000313" key="2">
    <source>
        <dbReference type="Proteomes" id="UP000887572"/>
    </source>
</evidence>
<keyword evidence="2" id="KW-1185">Reference proteome</keyword>
<feature type="transmembrane region" description="Helical" evidence="1">
    <location>
        <begin position="40"/>
        <end position="62"/>
    </location>
</feature>
<evidence type="ECO:0000256" key="1">
    <source>
        <dbReference type="SAM" id="Phobius"/>
    </source>
</evidence>
<protein>
    <submittedName>
        <fullName evidence="3">Uncharacterized protein</fullName>
    </submittedName>
</protein>
<organism evidence="2 3">
    <name type="scientific">Globodera rostochiensis</name>
    <name type="common">Golden nematode worm</name>
    <name type="synonym">Heterodera rostochiensis</name>
    <dbReference type="NCBI Taxonomy" id="31243"/>
    <lineage>
        <taxon>Eukaryota</taxon>
        <taxon>Metazoa</taxon>
        <taxon>Ecdysozoa</taxon>
        <taxon>Nematoda</taxon>
        <taxon>Chromadorea</taxon>
        <taxon>Rhabditida</taxon>
        <taxon>Tylenchina</taxon>
        <taxon>Tylenchomorpha</taxon>
        <taxon>Tylenchoidea</taxon>
        <taxon>Heteroderidae</taxon>
        <taxon>Heteroderinae</taxon>
        <taxon>Globodera</taxon>
    </lineage>
</organism>
<accession>A0A914HQ47</accession>
<keyword evidence="1" id="KW-1133">Transmembrane helix</keyword>